<evidence type="ECO:0000256" key="1">
    <source>
        <dbReference type="SAM" id="MobiDB-lite"/>
    </source>
</evidence>
<evidence type="ECO:0000313" key="3">
    <source>
        <dbReference type="Proteomes" id="UP001341840"/>
    </source>
</evidence>
<dbReference type="EMBL" id="JASCZI010031040">
    <property type="protein sequence ID" value="MED6125753.1"/>
    <property type="molecule type" value="Genomic_DNA"/>
</dbReference>
<name>A0ABU6RQ16_9FABA</name>
<proteinExistence type="predicted"/>
<gene>
    <name evidence="2" type="ORF">PIB30_071663</name>
</gene>
<keyword evidence="3" id="KW-1185">Reference proteome</keyword>
<comment type="caution">
    <text evidence="2">The sequence shown here is derived from an EMBL/GenBank/DDBJ whole genome shotgun (WGS) entry which is preliminary data.</text>
</comment>
<organism evidence="2 3">
    <name type="scientific">Stylosanthes scabra</name>
    <dbReference type="NCBI Taxonomy" id="79078"/>
    <lineage>
        <taxon>Eukaryota</taxon>
        <taxon>Viridiplantae</taxon>
        <taxon>Streptophyta</taxon>
        <taxon>Embryophyta</taxon>
        <taxon>Tracheophyta</taxon>
        <taxon>Spermatophyta</taxon>
        <taxon>Magnoliopsida</taxon>
        <taxon>eudicotyledons</taxon>
        <taxon>Gunneridae</taxon>
        <taxon>Pentapetalae</taxon>
        <taxon>rosids</taxon>
        <taxon>fabids</taxon>
        <taxon>Fabales</taxon>
        <taxon>Fabaceae</taxon>
        <taxon>Papilionoideae</taxon>
        <taxon>50 kb inversion clade</taxon>
        <taxon>dalbergioids sensu lato</taxon>
        <taxon>Dalbergieae</taxon>
        <taxon>Pterocarpus clade</taxon>
        <taxon>Stylosanthes</taxon>
    </lineage>
</organism>
<dbReference type="Proteomes" id="UP001341840">
    <property type="component" value="Unassembled WGS sequence"/>
</dbReference>
<feature type="compositionally biased region" description="Basic and acidic residues" evidence="1">
    <location>
        <begin position="157"/>
        <end position="167"/>
    </location>
</feature>
<accession>A0ABU6RQ16</accession>
<sequence length="174" mass="19545">MGSLWRTPRRWRALAVIRIESRTRQMKRRAENEKAVLGAPDVDGVVLVIKEGIWGQRCLLNRADGDKAEGKEAATARGSKRKIVVVQTIGAFIESLPPWKQLNFVTKLLEFGGTGDDSRSILPPEITWNGVSDLDVILDEIRASLEIMNPGKNLQQKHVEEEKESSDFKSQLQL</sequence>
<evidence type="ECO:0000313" key="2">
    <source>
        <dbReference type="EMBL" id="MED6125753.1"/>
    </source>
</evidence>
<protein>
    <submittedName>
        <fullName evidence="2">Uncharacterized protein</fullName>
    </submittedName>
</protein>
<reference evidence="2 3" key="1">
    <citation type="journal article" date="2023" name="Plants (Basel)">
        <title>Bridging the Gap: Combining Genomics and Transcriptomics Approaches to Understand Stylosanthes scabra, an Orphan Legume from the Brazilian Caatinga.</title>
        <authorList>
            <person name="Ferreira-Neto J.R.C."/>
            <person name="da Silva M.D."/>
            <person name="Binneck E."/>
            <person name="de Melo N.F."/>
            <person name="da Silva R.H."/>
            <person name="de Melo A.L.T.M."/>
            <person name="Pandolfi V."/>
            <person name="Bustamante F.O."/>
            <person name="Brasileiro-Vidal A.C."/>
            <person name="Benko-Iseppon A.M."/>
        </authorList>
    </citation>
    <scope>NUCLEOTIDE SEQUENCE [LARGE SCALE GENOMIC DNA]</scope>
    <source>
        <tissue evidence="2">Leaves</tissue>
    </source>
</reference>
<feature type="region of interest" description="Disordered" evidence="1">
    <location>
        <begin position="154"/>
        <end position="174"/>
    </location>
</feature>